<keyword evidence="3" id="KW-1185">Reference proteome</keyword>
<dbReference type="Gene3D" id="1.20.1280.50">
    <property type="match status" value="2"/>
</dbReference>
<dbReference type="EMBL" id="SDRB02011955">
    <property type="protein sequence ID" value="THF99406.1"/>
    <property type="molecule type" value="Genomic_DNA"/>
</dbReference>
<evidence type="ECO:0000313" key="3">
    <source>
        <dbReference type="Proteomes" id="UP000306102"/>
    </source>
</evidence>
<dbReference type="Gene3D" id="3.80.10.10">
    <property type="entry name" value="Ribonuclease Inhibitor"/>
    <property type="match status" value="1"/>
</dbReference>
<dbReference type="Proteomes" id="UP000306102">
    <property type="component" value="Unassembled WGS sequence"/>
</dbReference>
<dbReference type="InterPro" id="IPR055411">
    <property type="entry name" value="LRR_FXL15/At3g58940/PEG3-like"/>
</dbReference>
<feature type="domain" description="F-box" evidence="1">
    <location>
        <begin position="333"/>
        <end position="374"/>
    </location>
</feature>
<dbReference type="Pfam" id="PF00646">
    <property type="entry name" value="F-box"/>
    <property type="match status" value="2"/>
</dbReference>
<dbReference type="STRING" id="542762.A0A4V3WK41"/>
<evidence type="ECO:0000313" key="2">
    <source>
        <dbReference type="EMBL" id="THF99406.1"/>
    </source>
</evidence>
<dbReference type="CDD" id="cd22160">
    <property type="entry name" value="F-box_AtFBL13-like"/>
    <property type="match status" value="2"/>
</dbReference>
<dbReference type="InterPro" id="IPR053781">
    <property type="entry name" value="F-box_AtFBL13-like"/>
</dbReference>
<gene>
    <name evidence="2" type="ORF">TEA_016429</name>
</gene>
<accession>A0A4V3WK41</accession>
<dbReference type="SMART" id="SM00256">
    <property type="entry name" value="FBOX"/>
    <property type="match status" value="2"/>
</dbReference>
<dbReference type="AlphaFoldDB" id="A0A4V3WK41"/>
<reference evidence="2 3" key="1">
    <citation type="journal article" date="2018" name="Proc. Natl. Acad. Sci. U.S.A.">
        <title>Draft genome sequence of Camellia sinensis var. sinensis provides insights into the evolution of the tea genome and tea quality.</title>
        <authorList>
            <person name="Wei C."/>
            <person name="Yang H."/>
            <person name="Wang S."/>
            <person name="Zhao J."/>
            <person name="Liu C."/>
            <person name="Gao L."/>
            <person name="Xia E."/>
            <person name="Lu Y."/>
            <person name="Tai Y."/>
            <person name="She G."/>
            <person name="Sun J."/>
            <person name="Cao H."/>
            <person name="Tong W."/>
            <person name="Gao Q."/>
            <person name="Li Y."/>
            <person name="Deng W."/>
            <person name="Jiang X."/>
            <person name="Wang W."/>
            <person name="Chen Q."/>
            <person name="Zhang S."/>
            <person name="Li H."/>
            <person name="Wu J."/>
            <person name="Wang P."/>
            <person name="Li P."/>
            <person name="Shi C."/>
            <person name="Zheng F."/>
            <person name="Jian J."/>
            <person name="Huang B."/>
            <person name="Shan D."/>
            <person name="Shi M."/>
            <person name="Fang C."/>
            <person name="Yue Y."/>
            <person name="Li F."/>
            <person name="Li D."/>
            <person name="Wei S."/>
            <person name="Han B."/>
            <person name="Jiang C."/>
            <person name="Yin Y."/>
            <person name="Xia T."/>
            <person name="Zhang Z."/>
            <person name="Bennetzen J.L."/>
            <person name="Zhao S."/>
            <person name="Wan X."/>
        </authorList>
    </citation>
    <scope>NUCLEOTIDE SEQUENCE [LARGE SCALE GENOMIC DNA]</scope>
    <source>
        <strain evidence="3">cv. Shuchazao</strain>
        <tissue evidence="2">Leaf</tissue>
    </source>
</reference>
<dbReference type="Pfam" id="PF24758">
    <property type="entry name" value="LRR_At5g56370"/>
    <property type="match status" value="1"/>
</dbReference>
<comment type="caution">
    <text evidence="2">The sequence shown here is derived from an EMBL/GenBank/DDBJ whole genome shotgun (WGS) entry which is preliminary data.</text>
</comment>
<dbReference type="InterPro" id="IPR050232">
    <property type="entry name" value="FBL13/AtMIF1-like"/>
</dbReference>
<feature type="domain" description="F-box" evidence="1">
    <location>
        <begin position="188"/>
        <end position="229"/>
    </location>
</feature>
<dbReference type="InterPro" id="IPR036047">
    <property type="entry name" value="F-box-like_dom_sf"/>
</dbReference>
<sequence>MNCQLADVSALVNTNLNCYLTSYVHDDYEWHQNVLRGLLESLVHVKNLTLGSWALKVLSIMEMKGLRSPLSKCECLTLRTCIAKYVLPGIASLLESSSHLETLVIISKFSSCPSQKELPSVMKANVLRSSLAKCECLTLDTAIRGSVLSGIASLWESCEAKCMKSTVTPATTKTCSNRTTVVDRMSMLPDSLLIHILSFLPTIEDAIKTHVLSKRWQYLWTSVPSLLFSYPDIGSDIYYSRLVEFATFVDRTLVLSNCSKLKKFVVEFEYDSRLFSNVNLWIRFATRNATEELQLDLYNATEGEAKCMKSTVTPATTKTCSNRTTVVDRMSMLPDSLLIHILSFLPTIEDAIKTHVLSKRWQYLWTSVPSLLFSYPDIGSDIYYSRLVEFATFVDRTLVLSNCSKLKKFVVEFEYDSRLVSNVNLWIRFATRNATEELQLDLYNATEGLPEEDRFVLPQLFFTNSFFTELLFSFCILVPKRVVDWKLLKKLSIGYVKLNDAVIQKILAGSPVLEILELYSFYGITRLHVTKPSLKKLILRKVWEYKEQEEVGIDNEHNSQLEISAPNLQSLKISGSLGRTNYRLADISSLVDTTLYCYCTSYVDHHRDYEWYQNSLTGLLESLVHVKNLTLAMEMKDLRSPLSKCECLTIDTRIEESILLGIANILESCSHLETLVITMSPSGQFVYIRDSLTNDFSAELYCISQKMDFELLMMHLKTLKFAGLRWYYSDFDFSFVQFLLKNALVLQKIVIKEHNNKGDDGDKRLGEEEGKMARACYEPRFASNLNLWTHFATRNATEELQLQLNDAVDKLYEEDRFMFPQFLFTNSSFRELQFSFCNVTPKGVVDWKEIAKEIVNYVK</sequence>
<name>A0A4V3WK41_CAMSN</name>
<dbReference type="PANTHER" id="PTHR31900:SF32">
    <property type="entry name" value="F-BOX_RNI_FBD-LIKE DOMAIN PROTEIN"/>
    <property type="match status" value="1"/>
</dbReference>
<organism evidence="2 3">
    <name type="scientific">Camellia sinensis var. sinensis</name>
    <name type="common">China tea</name>
    <dbReference type="NCBI Taxonomy" id="542762"/>
    <lineage>
        <taxon>Eukaryota</taxon>
        <taxon>Viridiplantae</taxon>
        <taxon>Streptophyta</taxon>
        <taxon>Embryophyta</taxon>
        <taxon>Tracheophyta</taxon>
        <taxon>Spermatophyta</taxon>
        <taxon>Magnoliopsida</taxon>
        <taxon>eudicotyledons</taxon>
        <taxon>Gunneridae</taxon>
        <taxon>Pentapetalae</taxon>
        <taxon>asterids</taxon>
        <taxon>Ericales</taxon>
        <taxon>Theaceae</taxon>
        <taxon>Camellia</taxon>
    </lineage>
</organism>
<dbReference type="InterPro" id="IPR001810">
    <property type="entry name" value="F-box_dom"/>
</dbReference>
<dbReference type="Pfam" id="PF08387">
    <property type="entry name" value="FBD"/>
    <property type="match status" value="1"/>
</dbReference>
<dbReference type="SUPFAM" id="SSF81383">
    <property type="entry name" value="F-box domain"/>
    <property type="match status" value="2"/>
</dbReference>
<dbReference type="InterPro" id="IPR006566">
    <property type="entry name" value="FBD"/>
</dbReference>
<proteinExistence type="predicted"/>
<protein>
    <recommendedName>
        <fullName evidence="1">F-box domain-containing protein</fullName>
    </recommendedName>
</protein>
<dbReference type="PANTHER" id="PTHR31900">
    <property type="entry name" value="F-BOX/RNI SUPERFAMILY PROTEIN-RELATED"/>
    <property type="match status" value="1"/>
</dbReference>
<dbReference type="InterPro" id="IPR032675">
    <property type="entry name" value="LRR_dom_sf"/>
</dbReference>
<dbReference type="SUPFAM" id="SSF52047">
    <property type="entry name" value="RNI-like"/>
    <property type="match status" value="1"/>
</dbReference>
<evidence type="ECO:0000259" key="1">
    <source>
        <dbReference type="SMART" id="SM00256"/>
    </source>
</evidence>